<evidence type="ECO:0000313" key="2">
    <source>
        <dbReference type="Proteomes" id="UP001552299"/>
    </source>
</evidence>
<proteinExistence type="predicted"/>
<keyword evidence="2" id="KW-1185">Reference proteome</keyword>
<organism evidence="1 2">
    <name type="scientific">Dendrobium thyrsiflorum</name>
    <name type="common">Pinecone-like raceme dendrobium</name>
    <name type="synonym">Orchid</name>
    <dbReference type="NCBI Taxonomy" id="117978"/>
    <lineage>
        <taxon>Eukaryota</taxon>
        <taxon>Viridiplantae</taxon>
        <taxon>Streptophyta</taxon>
        <taxon>Embryophyta</taxon>
        <taxon>Tracheophyta</taxon>
        <taxon>Spermatophyta</taxon>
        <taxon>Magnoliopsida</taxon>
        <taxon>Liliopsida</taxon>
        <taxon>Asparagales</taxon>
        <taxon>Orchidaceae</taxon>
        <taxon>Epidendroideae</taxon>
        <taxon>Malaxideae</taxon>
        <taxon>Dendrobiinae</taxon>
        <taxon>Dendrobium</taxon>
    </lineage>
</organism>
<protein>
    <submittedName>
        <fullName evidence="1">Uncharacterized protein</fullName>
    </submittedName>
</protein>
<dbReference type="EMBL" id="JANQDX010000018">
    <property type="protein sequence ID" value="KAL0907030.1"/>
    <property type="molecule type" value="Genomic_DNA"/>
</dbReference>
<dbReference type="Proteomes" id="UP001552299">
    <property type="component" value="Unassembled WGS sequence"/>
</dbReference>
<evidence type="ECO:0000313" key="1">
    <source>
        <dbReference type="EMBL" id="KAL0907030.1"/>
    </source>
</evidence>
<name>A0ABD0U4J5_DENTH</name>
<comment type="caution">
    <text evidence="1">The sequence shown here is derived from an EMBL/GenBank/DDBJ whole genome shotgun (WGS) entry which is preliminary data.</text>
</comment>
<gene>
    <name evidence="1" type="ORF">M5K25_025568</name>
</gene>
<accession>A0ABD0U4J5</accession>
<dbReference type="AlphaFoldDB" id="A0ABD0U4J5"/>
<reference evidence="1 2" key="1">
    <citation type="journal article" date="2024" name="Plant Biotechnol. J.">
        <title>Dendrobium thyrsiflorum genome and its molecular insights into genes involved in important horticultural traits.</title>
        <authorList>
            <person name="Chen B."/>
            <person name="Wang J.Y."/>
            <person name="Zheng P.J."/>
            <person name="Li K.L."/>
            <person name="Liang Y.M."/>
            <person name="Chen X.F."/>
            <person name="Zhang C."/>
            <person name="Zhao X."/>
            <person name="He X."/>
            <person name="Zhang G.Q."/>
            <person name="Liu Z.J."/>
            <person name="Xu Q."/>
        </authorList>
    </citation>
    <scope>NUCLEOTIDE SEQUENCE [LARGE SCALE GENOMIC DNA]</scope>
    <source>
        <strain evidence="1">GZMU011</strain>
    </source>
</reference>
<sequence>MADPELDHGFVYNDQGQVDTLKSLFFDINLEIDSTVEDYVDMIVFSLAAAIDQQLSPIQWQKKHPLWRKLAPAIGEKVILALDMMQLLVVPDLLCKNLVYVLFCDRSLLVPDGARRTLFFSVADFVIKPTEFLVLSSPAAWFYKRKAKKPWPVMQGPLYAHTKELLHVGRGP</sequence>